<protein>
    <submittedName>
        <fullName evidence="2">Dienelactone hydrolase family</fullName>
    </submittedName>
</protein>
<dbReference type="EMBL" id="CZRL01000010">
    <property type="protein sequence ID" value="CUS50075.1"/>
    <property type="molecule type" value="Genomic_DNA"/>
</dbReference>
<dbReference type="InterPro" id="IPR029058">
    <property type="entry name" value="AB_hydrolase_fold"/>
</dbReference>
<proteinExistence type="predicted"/>
<evidence type="ECO:0000259" key="1">
    <source>
        <dbReference type="Pfam" id="PF01738"/>
    </source>
</evidence>
<reference evidence="2" key="1">
    <citation type="submission" date="2015-10" db="EMBL/GenBank/DDBJ databases">
        <authorList>
            <person name="Gilbert D.G."/>
        </authorList>
    </citation>
    <scope>NUCLEOTIDE SEQUENCE</scope>
</reference>
<name>A0A160TP31_9ZZZZ</name>
<organism evidence="2">
    <name type="scientific">hydrothermal vent metagenome</name>
    <dbReference type="NCBI Taxonomy" id="652676"/>
    <lineage>
        <taxon>unclassified sequences</taxon>
        <taxon>metagenomes</taxon>
        <taxon>ecological metagenomes</taxon>
    </lineage>
</organism>
<accession>A0A160TP31</accession>
<dbReference type="PANTHER" id="PTHR46623">
    <property type="entry name" value="CARBOXYMETHYLENEBUTENOLIDASE-RELATED"/>
    <property type="match status" value="1"/>
</dbReference>
<sequence>MIEHNIDISTSDGQMATFITHPESGGPYPVVLFLIDAPGKREELHDMARRVSATGYYVVLSNLYYRDARSFTVHREDPASTEYMFSLMANLDNRLVAQDAAAMLAHADADAVADASRVGVTGYCMSGPFALWIAAEFPEVVKSAASIHGVRLAVDAEDSPHTRAAEMKGEILVMAAEHDAYVDRAHYDRLVSAFEAAGTKAHCEWIDGAHHGFVFPNRVAFDKGAAERHWELLYSLFDRTLKN</sequence>
<dbReference type="InterPro" id="IPR002925">
    <property type="entry name" value="Dienelactn_hydro"/>
</dbReference>
<dbReference type="InterPro" id="IPR051049">
    <property type="entry name" value="Dienelactone_hydrolase-like"/>
</dbReference>
<dbReference type="GO" id="GO:0016787">
    <property type="term" value="F:hydrolase activity"/>
    <property type="evidence" value="ECO:0007669"/>
    <property type="project" value="UniProtKB-KW"/>
</dbReference>
<keyword evidence="2" id="KW-0378">Hydrolase</keyword>
<evidence type="ECO:0000313" key="2">
    <source>
        <dbReference type="EMBL" id="CUS50075.1"/>
    </source>
</evidence>
<feature type="domain" description="Dienelactone hydrolase" evidence="1">
    <location>
        <begin position="15"/>
        <end position="239"/>
    </location>
</feature>
<dbReference type="Gene3D" id="3.40.50.1820">
    <property type="entry name" value="alpha/beta hydrolase"/>
    <property type="match status" value="1"/>
</dbReference>
<dbReference type="PANTHER" id="PTHR46623:SF10">
    <property type="entry name" value="CARBOXYMETHYLENEBUTENOLIDASE HOMOLOG"/>
    <property type="match status" value="1"/>
</dbReference>
<gene>
    <name evidence="2" type="ORF">MGWOODY_XGa987</name>
</gene>
<dbReference type="SUPFAM" id="SSF53474">
    <property type="entry name" value="alpha/beta-Hydrolases"/>
    <property type="match status" value="1"/>
</dbReference>
<dbReference type="AlphaFoldDB" id="A0A160TP31"/>
<dbReference type="Pfam" id="PF01738">
    <property type="entry name" value="DLH"/>
    <property type="match status" value="1"/>
</dbReference>